<dbReference type="SUPFAM" id="SSF51215">
    <property type="entry name" value="Regulatory protein AraC"/>
    <property type="match status" value="1"/>
</dbReference>
<evidence type="ECO:0000256" key="1">
    <source>
        <dbReference type="ARBA" id="ARBA00023015"/>
    </source>
</evidence>
<accession>A0ABU0IA54</accession>
<dbReference type="InterPro" id="IPR009057">
    <property type="entry name" value="Homeodomain-like_sf"/>
</dbReference>
<dbReference type="Pfam" id="PF12833">
    <property type="entry name" value="HTH_18"/>
    <property type="match status" value="1"/>
</dbReference>
<keyword evidence="7" id="KW-1185">Reference proteome</keyword>
<keyword evidence="4" id="KW-0804">Transcription</keyword>
<dbReference type="InterPro" id="IPR018060">
    <property type="entry name" value="HTH_AraC"/>
</dbReference>
<dbReference type="Proteomes" id="UP001235269">
    <property type="component" value="Unassembled WGS sequence"/>
</dbReference>
<dbReference type="InterPro" id="IPR003313">
    <property type="entry name" value="AraC-bd"/>
</dbReference>
<dbReference type="SMART" id="SM00342">
    <property type="entry name" value="HTH_ARAC"/>
    <property type="match status" value="1"/>
</dbReference>
<dbReference type="PANTHER" id="PTHR46796:SF2">
    <property type="entry name" value="TRANSCRIPTIONAL REGULATORY PROTEIN"/>
    <property type="match status" value="1"/>
</dbReference>
<comment type="caution">
    <text evidence="6">The sequence shown here is derived from an EMBL/GenBank/DDBJ whole genome shotgun (WGS) entry which is preliminary data.</text>
</comment>
<dbReference type="SUPFAM" id="SSF46689">
    <property type="entry name" value="Homeodomain-like"/>
    <property type="match status" value="2"/>
</dbReference>
<dbReference type="PANTHER" id="PTHR46796">
    <property type="entry name" value="HTH-TYPE TRANSCRIPTIONAL ACTIVATOR RHAS-RELATED"/>
    <property type="match status" value="1"/>
</dbReference>
<evidence type="ECO:0000259" key="5">
    <source>
        <dbReference type="PROSITE" id="PS01124"/>
    </source>
</evidence>
<dbReference type="InterPro" id="IPR020449">
    <property type="entry name" value="Tscrpt_reg_AraC-type_HTH"/>
</dbReference>
<evidence type="ECO:0000256" key="4">
    <source>
        <dbReference type="ARBA" id="ARBA00023163"/>
    </source>
</evidence>
<gene>
    <name evidence="6" type="ORF">QO005_000476</name>
</gene>
<name>A0ABU0IA54_9HYPH</name>
<keyword evidence="2" id="KW-0238">DNA-binding</keyword>
<feature type="domain" description="HTH araC/xylS-type" evidence="5">
    <location>
        <begin position="188"/>
        <end position="285"/>
    </location>
</feature>
<dbReference type="EMBL" id="JAUSWH010000001">
    <property type="protein sequence ID" value="MDQ0454161.1"/>
    <property type="molecule type" value="Genomic_DNA"/>
</dbReference>
<dbReference type="InterPro" id="IPR018062">
    <property type="entry name" value="HTH_AraC-typ_CS"/>
</dbReference>
<reference evidence="6 7" key="1">
    <citation type="submission" date="2023-07" db="EMBL/GenBank/DDBJ databases">
        <title>Genomic Encyclopedia of Type Strains, Phase IV (KMG-IV): sequencing the most valuable type-strain genomes for metagenomic binning, comparative biology and taxonomic classification.</title>
        <authorList>
            <person name="Goeker M."/>
        </authorList>
    </citation>
    <scope>NUCLEOTIDE SEQUENCE [LARGE SCALE GENOMIC DNA]</scope>
    <source>
        <strain evidence="6 7">DSM 100301</strain>
    </source>
</reference>
<evidence type="ECO:0000313" key="7">
    <source>
        <dbReference type="Proteomes" id="UP001235269"/>
    </source>
</evidence>
<dbReference type="RefSeq" id="WP_307156356.1">
    <property type="nucleotide sequence ID" value="NZ_JAUSWH010000001.1"/>
</dbReference>
<dbReference type="Gene3D" id="1.10.10.60">
    <property type="entry name" value="Homeodomain-like"/>
    <property type="match status" value="2"/>
</dbReference>
<evidence type="ECO:0000256" key="2">
    <source>
        <dbReference type="ARBA" id="ARBA00023125"/>
    </source>
</evidence>
<proteinExistence type="predicted"/>
<dbReference type="InterPro" id="IPR050204">
    <property type="entry name" value="AraC_XylS_family_regulators"/>
</dbReference>
<dbReference type="Pfam" id="PF02311">
    <property type="entry name" value="AraC_binding"/>
    <property type="match status" value="1"/>
</dbReference>
<dbReference type="PROSITE" id="PS00041">
    <property type="entry name" value="HTH_ARAC_FAMILY_1"/>
    <property type="match status" value="1"/>
</dbReference>
<evidence type="ECO:0000313" key="6">
    <source>
        <dbReference type="EMBL" id="MDQ0454161.1"/>
    </source>
</evidence>
<evidence type="ECO:0000256" key="3">
    <source>
        <dbReference type="ARBA" id="ARBA00023159"/>
    </source>
</evidence>
<keyword evidence="3" id="KW-0010">Activator</keyword>
<protein>
    <submittedName>
        <fullName evidence="6">AraC-like DNA-binding protein</fullName>
    </submittedName>
</protein>
<keyword evidence="1" id="KW-0805">Transcription regulation</keyword>
<dbReference type="PRINTS" id="PR00032">
    <property type="entry name" value="HTHARAC"/>
</dbReference>
<dbReference type="PROSITE" id="PS01124">
    <property type="entry name" value="HTH_ARAC_FAMILY_2"/>
    <property type="match status" value="1"/>
</dbReference>
<dbReference type="InterPro" id="IPR037923">
    <property type="entry name" value="HTH-like"/>
</dbReference>
<sequence length="287" mass="31612">MSTVSNPESEAYAAPRREECVRFWRDTRLGGLECMSAHFVTHRFSPHAHESFGIGAMEEGRKVATIRGVTEHSGPGDLYLINPEAMHDGGPDGGAYRYRMIYPDTAMMMRLIEELTGRPVSGTPFFPRQKLTDPALAEAFLSAHQRLEAGGGRLEAEEVILRLLAAILGRHAGAPLQLDKSLCSRAAETARDYLEAHFAEDISLDRLAALGGISRAHLIRSFRKLFHITPHAYQTHLRIRQAKALLRQGERLAEAGFACGFSDQAHFTRAFKALSGMTPGLYRAAAG</sequence>
<organism evidence="6 7">
    <name type="scientific">Rhizobium paknamense</name>
    <dbReference type="NCBI Taxonomy" id="1206817"/>
    <lineage>
        <taxon>Bacteria</taxon>
        <taxon>Pseudomonadati</taxon>
        <taxon>Pseudomonadota</taxon>
        <taxon>Alphaproteobacteria</taxon>
        <taxon>Hyphomicrobiales</taxon>
        <taxon>Rhizobiaceae</taxon>
        <taxon>Rhizobium/Agrobacterium group</taxon>
        <taxon>Rhizobium</taxon>
    </lineage>
</organism>